<dbReference type="EMBL" id="JAWZYT010000660">
    <property type="protein sequence ID" value="KAK4320520.1"/>
    <property type="molecule type" value="Genomic_DNA"/>
</dbReference>
<gene>
    <name evidence="2" type="ORF">Pmani_008623</name>
</gene>
<name>A0AAE1Q592_9EUCA</name>
<dbReference type="Proteomes" id="UP001292094">
    <property type="component" value="Unassembled WGS sequence"/>
</dbReference>
<protein>
    <submittedName>
        <fullName evidence="2">Uncharacterized protein</fullName>
    </submittedName>
</protein>
<proteinExistence type="predicted"/>
<evidence type="ECO:0000256" key="1">
    <source>
        <dbReference type="SAM" id="MobiDB-lite"/>
    </source>
</evidence>
<feature type="region of interest" description="Disordered" evidence="1">
    <location>
        <begin position="44"/>
        <end position="79"/>
    </location>
</feature>
<evidence type="ECO:0000313" key="3">
    <source>
        <dbReference type="Proteomes" id="UP001292094"/>
    </source>
</evidence>
<evidence type="ECO:0000313" key="2">
    <source>
        <dbReference type="EMBL" id="KAK4320520.1"/>
    </source>
</evidence>
<feature type="compositionally biased region" description="Pro residues" evidence="1">
    <location>
        <begin position="54"/>
        <end position="79"/>
    </location>
</feature>
<organism evidence="2 3">
    <name type="scientific">Petrolisthes manimaculis</name>
    <dbReference type="NCBI Taxonomy" id="1843537"/>
    <lineage>
        <taxon>Eukaryota</taxon>
        <taxon>Metazoa</taxon>
        <taxon>Ecdysozoa</taxon>
        <taxon>Arthropoda</taxon>
        <taxon>Crustacea</taxon>
        <taxon>Multicrustacea</taxon>
        <taxon>Malacostraca</taxon>
        <taxon>Eumalacostraca</taxon>
        <taxon>Eucarida</taxon>
        <taxon>Decapoda</taxon>
        <taxon>Pleocyemata</taxon>
        <taxon>Anomura</taxon>
        <taxon>Galatheoidea</taxon>
        <taxon>Porcellanidae</taxon>
        <taxon>Petrolisthes</taxon>
    </lineage>
</organism>
<sequence length="99" mass="10733">MLKMVKPTQARTRTLETSLSFVPLTPYSCCNLNIDILASLNNYTMFNPDDEARPPPPDTAQPPPPDAAQLHPPPLTLPSCIPPPHTPCRRCSAGAPSQC</sequence>
<reference evidence="2" key="1">
    <citation type="submission" date="2023-11" db="EMBL/GenBank/DDBJ databases">
        <title>Genome assemblies of two species of porcelain crab, Petrolisthes cinctipes and Petrolisthes manimaculis (Anomura: Porcellanidae).</title>
        <authorList>
            <person name="Angst P."/>
        </authorList>
    </citation>
    <scope>NUCLEOTIDE SEQUENCE</scope>
    <source>
        <strain evidence="2">PB745_02</strain>
        <tissue evidence="2">Gill</tissue>
    </source>
</reference>
<keyword evidence="3" id="KW-1185">Reference proteome</keyword>
<dbReference type="AlphaFoldDB" id="A0AAE1Q592"/>
<comment type="caution">
    <text evidence="2">The sequence shown here is derived from an EMBL/GenBank/DDBJ whole genome shotgun (WGS) entry which is preliminary data.</text>
</comment>
<accession>A0AAE1Q592</accession>